<dbReference type="Gene3D" id="1.20.1720.10">
    <property type="entry name" value="Multidrug resistance protein D"/>
    <property type="match status" value="1"/>
</dbReference>
<feature type="transmembrane region" description="Helical" evidence="6">
    <location>
        <begin position="280"/>
        <end position="300"/>
    </location>
</feature>
<dbReference type="Pfam" id="PF07690">
    <property type="entry name" value="MFS_1"/>
    <property type="match status" value="1"/>
</dbReference>
<feature type="transmembrane region" description="Helical" evidence="6">
    <location>
        <begin position="437"/>
        <end position="464"/>
    </location>
</feature>
<dbReference type="PANTHER" id="PTHR23502:SF5">
    <property type="entry name" value="QUINIDINE RESISTANCE PROTEIN 3"/>
    <property type="match status" value="1"/>
</dbReference>
<feature type="transmembrane region" description="Helical" evidence="6">
    <location>
        <begin position="159"/>
        <end position="180"/>
    </location>
</feature>
<accession>A0A9N9A5M8</accession>
<feature type="transmembrane region" description="Helical" evidence="6">
    <location>
        <begin position="124"/>
        <end position="147"/>
    </location>
</feature>
<feature type="compositionally biased region" description="Polar residues" evidence="5">
    <location>
        <begin position="1"/>
        <end position="14"/>
    </location>
</feature>
<gene>
    <name evidence="8" type="ORF">AGERDE_LOCUS5120</name>
</gene>
<keyword evidence="3 6" id="KW-1133">Transmembrane helix</keyword>
<comment type="caution">
    <text evidence="8">The sequence shown here is derived from an EMBL/GenBank/DDBJ whole genome shotgun (WGS) entry which is preliminary data.</text>
</comment>
<dbReference type="OrthoDB" id="3936150at2759"/>
<evidence type="ECO:0000256" key="6">
    <source>
        <dbReference type="SAM" id="Phobius"/>
    </source>
</evidence>
<dbReference type="CDD" id="cd17323">
    <property type="entry name" value="MFS_Tpo1_MDR_like"/>
    <property type="match status" value="1"/>
</dbReference>
<organism evidence="8 9">
    <name type="scientific">Ambispora gerdemannii</name>
    <dbReference type="NCBI Taxonomy" id="144530"/>
    <lineage>
        <taxon>Eukaryota</taxon>
        <taxon>Fungi</taxon>
        <taxon>Fungi incertae sedis</taxon>
        <taxon>Mucoromycota</taxon>
        <taxon>Glomeromycotina</taxon>
        <taxon>Glomeromycetes</taxon>
        <taxon>Archaeosporales</taxon>
        <taxon>Ambisporaceae</taxon>
        <taxon>Ambispora</taxon>
    </lineage>
</organism>
<keyword evidence="2 6" id="KW-0812">Transmembrane</keyword>
<evidence type="ECO:0000313" key="8">
    <source>
        <dbReference type="EMBL" id="CAG8518702.1"/>
    </source>
</evidence>
<feature type="transmembrane region" description="Helical" evidence="6">
    <location>
        <begin position="221"/>
        <end position="242"/>
    </location>
</feature>
<evidence type="ECO:0000313" key="9">
    <source>
        <dbReference type="Proteomes" id="UP000789831"/>
    </source>
</evidence>
<dbReference type="InterPro" id="IPR020846">
    <property type="entry name" value="MFS_dom"/>
</dbReference>
<feature type="transmembrane region" description="Helical" evidence="6">
    <location>
        <begin position="249"/>
        <end position="268"/>
    </location>
</feature>
<feature type="region of interest" description="Disordered" evidence="5">
    <location>
        <begin position="1"/>
        <end position="33"/>
    </location>
</feature>
<dbReference type="Proteomes" id="UP000789831">
    <property type="component" value="Unassembled WGS sequence"/>
</dbReference>
<evidence type="ECO:0000256" key="3">
    <source>
        <dbReference type="ARBA" id="ARBA00022989"/>
    </source>
</evidence>
<feature type="transmembrane region" description="Helical" evidence="6">
    <location>
        <begin position="506"/>
        <end position="526"/>
    </location>
</feature>
<proteinExistence type="predicted"/>
<dbReference type="EMBL" id="CAJVPL010000656">
    <property type="protein sequence ID" value="CAG8518702.1"/>
    <property type="molecule type" value="Genomic_DNA"/>
</dbReference>
<comment type="subcellular location">
    <subcellularLocation>
        <location evidence="1">Membrane</location>
        <topology evidence="1">Multi-pass membrane protein</topology>
    </subcellularLocation>
</comment>
<keyword evidence="4 6" id="KW-0472">Membrane</keyword>
<feature type="transmembrane region" description="Helical" evidence="6">
    <location>
        <begin position="369"/>
        <end position="390"/>
    </location>
</feature>
<feature type="transmembrane region" description="Helical" evidence="6">
    <location>
        <begin position="326"/>
        <end position="349"/>
    </location>
</feature>
<reference evidence="8" key="1">
    <citation type="submission" date="2021-06" db="EMBL/GenBank/DDBJ databases">
        <authorList>
            <person name="Kallberg Y."/>
            <person name="Tangrot J."/>
            <person name="Rosling A."/>
        </authorList>
    </citation>
    <scope>NUCLEOTIDE SEQUENCE</scope>
    <source>
        <strain evidence="8">MT106</strain>
    </source>
</reference>
<dbReference type="GO" id="GO:0022857">
    <property type="term" value="F:transmembrane transporter activity"/>
    <property type="evidence" value="ECO:0007669"/>
    <property type="project" value="InterPro"/>
</dbReference>
<dbReference type="GO" id="GO:0005886">
    <property type="term" value="C:plasma membrane"/>
    <property type="evidence" value="ECO:0007669"/>
    <property type="project" value="TreeGrafter"/>
</dbReference>
<evidence type="ECO:0000256" key="2">
    <source>
        <dbReference type="ARBA" id="ARBA00022692"/>
    </source>
</evidence>
<feature type="transmembrane region" description="Helical" evidence="6">
    <location>
        <begin position="192"/>
        <end position="215"/>
    </location>
</feature>
<dbReference type="PROSITE" id="PS50850">
    <property type="entry name" value="MFS"/>
    <property type="match status" value="1"/>
</dbReference>
<feature type="transmembrane region" description="Helical" evidence="6">
    <location>
        <begin position="476"/>
        <end position="494"/>
    </location>
</feature>
<dbReference type="InterPro" id="IPR011701">
    <property type="entry name" value="MFS"/>
</dbReference>
<dbReference type="AlphaFoldDB" id="A0A9N9A5M8"/>
<dbReference type="PANTHER" id="PTHR23502">
    <property type="entry name" value="MAJOR FACILITATOR SUPERFAMILY"/>
    <property type="match status" value="1"/>
</dbReference>
<keyword evidence="9" id="KW-1185">Reference proteome</keyword>
<dbReference type="SUPFAM" id="SSF103473">
    <property type="entry name" value="MFS general substrate transporter"/>
    <property type="match status" value="1"/>
</dbReference>
<evidence type="ECO:0000259" key="7">
    <source>
        <dbReference type="PROSITE" id="PS50850"/>
    </source>
</evidence>
<name>A0A9N9A5M8_9GLOM</name>
<sequence length="556" mass="61690">MQNTNDLILNNNTQRESKILDPNDNEPSSIILSNNPQTQTSIIARPPKIYIPPDTNESSNTDSKKTTNSKVSTIIVIEDSDLIKEGKTHCEITTNQDIENLSVSEKTIIIVNDPRNWNASRKRFILFLVAFAGFISPISCTFFFPAINDVRKDLNTSEILANSLVAVYIFFWGISPLGWASYSDSHATRRKVYLFSFILFVISSVLCALLNNIWLLLAMRALQSCGASAAMCIGAGVITDIFRAEERGTAYGLFFIGPLLGPLIGPLIGGYINEYLNWRWIFWSLAIIGFLMLLLIFFFLPETFRQPSSSPTSTPKKRFRPITPLLLLRYPFVSMIITYVSSICVLLFLYQTLVPTSFAIQYNLSSSEIGLVLFANGIGFIVGSVLGGRYSDYVLMRAKKECGEEYPEMRLQSVWLGAAMVPVGMLAFGWLTQANFALAWNLVAMVISAIGAMIIFSATATYLVDALPTQSASAIAVYHCIRLIIGAIASGVAQTVDSAIGTGWTYTIPSIICIFCTALVALVSFYGRQWRKKYADGRKFEYVKYGKRIGMYASPV</sequence>
<dbReference type="InterPro" id="IPR036259">
    <property type="entry name" value="MFS_trans_sf"/>
</dbReference>
<protein>
    <submittedName>
        <fullName evidence="8">7102_t:CDS:1</fullName>
    </submittedName>
</protein>
<feature type="transmembrane region" description="Helical" evidence="6">
    <location>
        <begin position="411"/>
        <end position="431"/>
    </location>
</feature>
<feature type="domain" description="Major facilitator superfamily (MFS) profile" evidence="7">
    <location>
        <begin position="125"/>
        <end position="528"/>
    </location>
</feature>
<evidence type="ECO:0000256" key="1">
    <source>
        <dbReference type="ARBA" id="ARBA00004141"/>
    </source>
</evidence>
<evidence type="ECO:0000256" key="5">
    <source>
        <dbReference type="SAM" id="MobiDB-lite"/>
    </source>
</evidence>
<evidence type="ECO:0000256" key="4">
    <source>
        <dbReference type="ARBA" id="ARBA00023136"/>
    </source>
</evidence>